<dbReference type="EMBL" id="CABDUW010002318">
    <property type="protein sequence ID" value="VTJ86300.1"/>
    <property type="molecule type" value="Genomic_DNA"/>
</dbReference>
<evidence type="ECO:0000256" key="1">
    <source>
        <dbReference type="SAM" id="MobiDB-lite"/>
    </source>
</evidence>
<accession>A0A5E4CYF8</accession>
<evidence type="ECO:0000313" key="2">
    <source>
        <dbReference type="EMBL" id="VTJ86300.1"/>
    </source>
</evidence>
<organism evidence="2 3">
    <name type="scientific">Marmota monax</name>
    <name type="common">Woodchuck</name>
    <dbReference type="NCBI Taxonomy" id="9995"/>
    <lineage>
        <taxon>Eukaryota</taxon>
        <taxon>Metazoa</taxon>
        <taxon>Chordata</taxon>
        <taxon>Craniata</taxon>
        <taxon>Vertebrata</taxon>
        <taxon>Euteleostomi</taxon>
        <taxon>Mammalia</taxon>
        <taxon>Eutheria</taxon>
        <taxon>Euarchontoglires</taxon>
        <taxon>Glires</taxon>
        <taxon>Rodentia</taxon>
        <taxon>Sciuromorpha</taxon>
        <taxon>Sciuridae</taxon>
        <taxon>Xerinae</taxon>
        <taxon>Marmotini</taxon>
        <taxon>Marmota</taxon>
    </lineage>
</organism>
<keyword evidence="3" id="KW-1185">Reference proteome</keyword>
<sequence>MTPGEHTDTIEHDKLDGESGNTVLGRALCCQLSRRGSRQAQPEAWEPSPPEPSGPSEAGNTLSQAQEA</sequence>
<dbReference type="AlphaFoldDB" id="A0A5E4CYF8"/>
<comment type="caution">
    <text evidence="2">The sequence shown here is derived from an EMBL/GenBank/DDBJ whole genome shotgun (WGS) entry which is preliminary data.</text>
</comment>
<feature type="region of interest" description="Disordered" evidence="1">
    <location>
        <begin position="1"/>
        <end position="68"/>
    </location>
</feature>
<proteinExistence type="predicted"/>
<gene>
    <name evidence="2" type="ORF">MONAX_5E043837</name>
</gene>
<protein>
    <submittedName>
        <fullName evidence="2">Uncharacterized protein</fullName>
    </submittedName>
</protein>
<feature type="non-terminal residue" evidence="2">
    <location>
        <position position="68"/>
    </location>
</feature>
<name>A0A5E4CYF8_MARMO</name>
<dbReference type="Proteomes" id="UP000335636">
    <property type="component" value="Unassembled WGS sequence"/>
</dbReference>
<reference evidence="2" key="1">
    <citation type="submission" date="2019-04" db="EMBL/GenBank/DDBJ databases">
        <authorList>
            <person name="Alioto T."/>
            <person name="Alioto T."/>
        </authorList>
    </citation>
    <scope>NUCLEOTIDE SEQUENCE [LARGE SCALE GENOMIC DNA]</scope>
</reference>
<feature type="compositionally biased region" description="Basic and acidic residues" evidence="1">
    <location>
        <begin position="1"/>
        <end position="17"/>
    </location>
</feature>
<evidence type="ECO:0000313" key="3">
    <source>
        <dbReference type="Proteomes" id="UP000335636"/>
    </source>
</evidence>